<gene>
    <name evidence="2" type="ORF">XELAEV_18016267mg</name>
</gene>
<sequence>SDAFPNTFCPGQSTRSHVAGTQTACDTIETLLDPFPFLYSPQADSPEGSHTELADSHRAETGIHSNENLYPRNATLMNP</sequence>
<proteinExistence type="predicted"/>
<evidence type="ECO:0000256" key="1">
    <source>
        <dbReference type="SAM" id="MobiDB-lite"/>
    </source>
</evidence>
<feature type="compositionally biased region" description="Basic and acidic residues" evidence="1">
    <location>
        <begin position="47"/>
        <end position="61"/>
    </location>
</feature>
<evidence type="ECO:0000313" key="3">
    <source>
        <dbReference type="Proteomes" id="UP000694892"/>
    </source>
</evidence>
<feature type="non-terminal residue" evidence="2">
    <location>
        <position position="1"/>
    </location>
</feature>
<dbReference type="Proteomes" id="UP000694892">
    <property type="component" value="Chromosome 2S"/>
</dbReference>
<organism evidence="2 3">
    <name type="scientific">Xenopus laevis</name>
    <name type="common">African clawed frog</name>
    <dbReference type="NCBI Taxonomy" id="8355"/>
    <lineage>
        <taxon>Eukaryota</taxon>
        <taxon>Metazoa</taxon>
        <taxon>Chordata</taxon>
        <taxon>Craniata</taxon>
        <taxon>Vertebrata</taxon>
        <taxon>Euteleostomi</taxon>
        <taxon>Amphibia</taxon>
        <taxon>Batrachia</taxon>
        <taxon>Anura</taxon>
        <taxon>Pipoidea</taxon>
        <taxon>Pipidae</taxon>
        <taxon>Xenopodinae</taxon>
        <taxon>Xenopus</taxon>
        <taxon>Xenopus</taxon>
    </lineage>
</organism>
<reference evidence="3" key="1">
    <citation type="journal article" date="2016" name="Nature">
        <title>Genome evolution in the allotetraploid frog Xenopus laevis.</title>
        <authorList>
            <person name="Session A.M."/>
            <person name="Uno Y."/>
            <person name="Kwon T."/>
            <person name="Chapman J.A."/>
            <person name="Toyoda A."/>
            <person name="Takahashi S."/>
            <person name="Fukui A."/>
            <person name="Hikosaka A."/>
            <person name="Suzuki A."/>
            <person name="Kondo M."/>
            <person name="van Heeringen S.J."/>
            <person name="Quigley I."/>
            <person name="Heinz S."/>
            <person name="Ogino H."/>
            <person name="Ochi H."/>
            <person name="Hellsten U."/>
            <person name="Lyons J.B."/>
            <person name="Simakov O."/>
            <person name="Putnam N."/>
            <person name="Stites J."/>
            <person name="Kuroki Y."/>
            <person name="Tanaka T."/>
            <person name="Michiue T."/>
            <person name="Watanabe M."/>
            <person name="Bogdanovic O."/>
            <person name="Lister R."/>
            <person name="Georgiou G."/>
            <person name="Paranjpe S.S."/>
            <person name="van Kruijsbergen I."/>
            <person name="Shu S."/>
            <person name="Carlson J."/>
            <person name="Kinoshita T."/>
            <person name="Ohta Y."/>
            <person name="Mawaribuchi S."/>
            <person name="Jenkins J."/>
            <person name="Grimwood J."/>
            <person name="Schmutz J."/>
            <person name="Mitros T."/>
            <person name="Mozaffari S.V."/>
            <person name="Suzuki Y."/>
            <person name="Haramoto Y."/>
            <person name="Yamamoto T.S."/>
            <person name="Takagi C."/>
            <person name="Heald R."/>
            <person name="Miller K."/>
            <person name="Haudenschild C."/>
            <person name="Kitzman J."/>
            <person name="Nakayama T."/>
            <person name="Izutsu Y."/>
            <person name="Robert J."/>
            <person name="Fortriede J."/>
            <person name="Burns K."/>
            <person name="Lotay V."/>
            <person name="Karimi K."/>
            <person name="Yasuoka Y."/>
            <person name="Dichmann D.S."/>
            <person name="Flajnik M.F."/>
            <person name="Houston D.W."/>
            <person name="Shendure J."/>
            <person name="DuPasquier L."/>
            <person name="Vize P.D."/>
            <person name="Zorn A.M."/>
            <person name="Ito M."/>
            <person name="Marcotte E.M."/>
            <person name="Wallingford J.B."/>
            <person name="Ito Y."/>
            <person name="Asashima M."/>
            <person name="Ueno N."/>
            <person name="Matsuda Y."/>
            <person name="Veenstra G.J."/>
            <person name="Fujiyama A."/>
            <person name="Harland R.M."/>
            <person name="Taira M."/>
            <person name="Rokhsar D.S."/>
        </authorList>
    </citation>
    <scope>NUCLEOTIDE SEQUENCE [LARGE SCALE GENOMIC DNA]</scope>
    <source>
        <strain evidence="3">J</strain>
    </source>
</reference>
<evidence type="ECO:0000313" key="2">
    <source>
        <dbReference type="EMBL" id="OCT93202.1"/>
    </source>
</evidence>
<feature type="region of interest" description="Disordered" evidence="1">
    <location>
        <begin position="1"/>
        <end position="20"/>
    </location>
</feature>
<dbReference type="EMBL" id="CM004469">
    <property type="protein sequence ID" value="OCT93202.1"/>
    <property type="molecule type" value="Genomic_DNA"/>
</dbReference>
<accession>A0A974DK89</accession>
<dbReference type="AlphaFoldDB" id="A0A974DK89"/>
<feature type="compositionally biased region" description="Polar residues" evidence="1">
    <location>
        <begin position="9"/>
        <end position="20"/>
    </location>
</feature>
<protein>
    <submittedName>
        <fullName evidence="2">Uncharacterized protein</fullName>
    </submittedName>
</protein>
<feature type="region of interest" description="Disordered" evidence="1">
    <location>
        <begin position="39"/>
        <end position="79"/>
    </location>
</feature>
<name>A0A974DK89_XENLA</name>